<evidence type="ECO:0000256" key="6">
    <source>
        <dbReference type="SAM" id="Coils"/>
    </source>
</evidence>
<keyword evidence="3 7" id="KW-0812">Transmembrane</keyword>
<feature type="transmembrane region" description="Helical" evidence="7">
    <location>
        <begin position="1005"/>
        <end position="1026"/>
    </location>
</feature>
<protein>
    <submittedName>
        <fullName evidence="10">ABC transporter permease</fullName>
    </submittedName>
</protein>
<dbReference type="GO" id="GO:0005886">
    <property type="term" value="C:plasma membrane"/>
    <property type="evidence" value="ECO:0007669"/>
    <property type="project" value="UniProtKB-SubCell"/>
</dbReference>
<sequence length="1081" mass="120815">MKSALWKDILREIRKSKGRFFSIMMIVAIGVAFFAGVKGSVPDMKYTADKYFDDYQAQDIQLVSSVGFTKEDVEEIRKVEGVEGVHPTYTKDVVTNKDARQYTLKVMGMPSKDKQGSKDDVNKLRLVEGRFPEKSGECVVEKSTLTEGDFHIGDTITLSSGNNEDIKDSLKTDTYKIVGTVYSPVYLSDEKGSTTVGSGTIDYFIVVLDDEFTMDYYTEVGVTVSGADKYNSYEDAYFDVTDNVKNRLQTLGNDRVELRTKEIQDTAKKEYEKGEKEYEQSKKTFEEEMTKAQAKLDASKDTLLVSEATLNSSKLYAQQEVANAKSQIAMLESALTQVQAKQKELSAQIQSKVDAANARLDELYAQKKVYEDIISYNENRKIELQAKLDAASSEEEKKLYQMQIAVCDETIQTTKELEKTLEDSISTVRGTLQEIQKQLDDVDNYSKELTTMLADAKQELKDKEALAKEQSASGEAQIKEGKQKLQEGQKELLRQKTLGEAQLELAKQKLDKAKAQLSNLPEPQWYVLDRHKQYAYMDYGSVADRMDGIAKVFPLFFFLVAALVCLTTMTRMVDEQRGNIGTMKALGYSQGAIALKYIVYAFVAGVAGSILGCSLGMYIFPLVIFNAWNLMYNLPPLSFVLQPALMFGASALVIGVTILAAFAAVYKELMEVPSQLMRPKAPKEGKKIFLERIPFLWSSFSFTQKVTARNIFRYKKRFFMTVIGIAGCSALLVAGFGIQDSISDIVSKQYEEIFQYDAVITLDDGATILEKEDVIDSMKEDTRFKEVLGVTQKPVTITSDSGEDSAVTVVSPGDIAEFSDFTSLRHRGSKELLPLDDDGALISEKLAMNLGVKKGDVISLKDADGISYDVKINDIVENYVGHYIYMSPIYYKEVFKERQSNNAVYTKLASNDEKVENELAQEWMGKDHVSSVSIYSGMAETFQDTLDSLGFVVVVLVIAAGLLAFVVLYNLTNVNISERIREIATIKVLGFYDKEVSAYVYRENIILTIIGALAGLLLGIGLHHLIMGLAEMENVMFGRNIDGISFVVSFFITMLFACIVNLVMYRKLKNVAMVESLKSVE</sequence>
<dbReference type="KEGG" id="aarg:Aargi30884_17950"/>
<name>A0A6N4TLE5_9FIRM</name>
<keyword evidence="2" id="KW-1003">Cell membrane</keyword>
<reference evidence="11" key="1">
    <citation type="submission" date="2019-05" db="EMBL/GenBank/DDBJ databases">
        <title>Complete genome sequencing of Absiella argi strain JCM 30884.</title>
        <authorList>
            <person name="Sakamoto M."/>
            <person name="Murakami T."/>
            <person name="Mori H."/>
        </authorList>
    </citation>
    <scope>NUCLEOTIDE SEQUENCE [LARGE SCALE GENOMIC DNA]</scope>
    <source>
        <strain evidence="11">JCM 30884</strain>
    </source>
</reference>
<dbReference type="Pfam" id="PF12704">
    <property type="entry name" value="MacB_PCD"/>
    <property type="match status" value="2"/>
</dbReference>
<dbReference type="InterPro" id="IPR003838">
    <property type="entry name" value="ABC3_permease_C"/>
</dbReference>
<evidence type="ECO:0000256" key="5">
    <source>
        <dbReference type="ARBA" id="ARBA00023136"/>
    </source>
</evidence>
<organism evidence="10 11">
    <name type="scientific">Amedibacterium intestinale</name>
    <dbReference type="NCBI Taxonomy" id="2583452"/>
    <lineage>
        <taxon>Bacteria</taxon>
        <taxon>Bacillati</taxon>
        <taxon>Bacillota</taxon>
        <taxon>Erysipelotrichia</taxon>
        <taxon>Erysipelotrichales</taxon>
        <taxon>Erysipelotrichaceae</taxon>
        <taxon>Amedibacterium</taxon>
    </lineage>
</organism>
<feature type="domain" description="ABC3 transporter permease C-terminal" evidence="8">
    <location>
        <begin position="955"/>
        <end position="1069"/>
    </location>
</feature>
<dbReference type="Gene3D" id="1.10.287.1490">
    <property type="match status" value="1"/>
</dbReference>
<gene>
    <name evidence="10" type="ORF">Aargi30884_17950</name>
</gene>
<comment type="subcellular location">
    <subcellularLocation>
        <location evidence="1">Cell membrane</location>
        <topology evidence="1">Multi-pass membrane protein</topology>
    </subcellularLocation>
</comment>
<evidence type="ECO:0000256" key="3">
    <source>
        <dbReference type="ARBA" id="ARBA00022692"/>
    </source>
</evidence>
<feature type="transmembrane region" description="Helical" evidence="7">
    <location>
        <begin position="1046"/>
        <end position="1065"/>
    </location>
</feature>
<evidence type="ECO:0000256" key="7">
    <source>
        <dbReference type="SAM" id="Phobius"/>
    </source>
</evidence>
<keyword evidence="5 7" id="KW-0472">Membrane</keyword>
<dbReference type="Proteomes" id="UP000464754">
    <property type="component" value="Chromosome"/>
</dbReference>
<keyword evidence="4 7" id="KW-1133">Transmembrane helix</keyword>
<feature type="domain" description="ABC3 transporter permease C-terminal" evidence="8">
    <location>
        <begin position="552"/>
        <end position="667"/>
    </location>
</feature>
<keyword evidence="6" id="KW-0175">Coiled coil</keyword>
<feature type="transmembrane region" description="Helical" evidence="7">
    <location>
        <begin position="644"/>
        <end position="666"/>
    </location>
</feature>
<feature type="transmembrane region" description="Helical" evidence="7">
    <location>
        <begin position="949"/>
        <end position="971"/>
    </location>
</feature>
<evidence type="ECO:0000259" key="8">
    <source>
        <dbReference type="Pfam" id="PF02687"/>
    </source>
</evidence>
<feature type="domain" description="MacB-like periplasmic core" evidence="9">
    <location>
        <begin position="24"/>
        <end position="208"/>
    </location>
</feature>
<dbReference type="Pfam" id="PF02687">
    <property type="entry name" value="FtsX"/>
    <property type="match status" value="2"/>
</dbReference>
<evidence type="ECO:0000256" key="1">
    <source>
        <dbReference type="ARBA" id="ARBA00004651"/>
    </source>
</evidence>
<evidence type="ECO:0000313" key="10">
    <source>
        <dbReference type="EMBL" id="BBK22892.1"/>
    </source>
</evidence>
<dbReference type="EMBL" id="AP019695">
    <property type="protein sequence ID" value="BBK22892.1"/>
    <property type="molecule type" value="Genomic_DNA"/>
</dbReference>
<keyword evidence="11" id="KW-1185">Reference proteome</keyword>
<dbReference type="InterPro" id="IPR038766">
    <property type="entry name" value="Membrane_comp_ABC_pdt"/>
</dbReference>
<feature type="transmembrane region" description="Helical" evidence="7">
    <location>
        <begin position="20"/>
        <end position="37"/>
    </location>
</feature>
<feature type="coiled-coil region" evidence="6">
    <location>
        <begin position="264"/>
        <end position="373"/>
    </location>
</feature>
<dbReference type="PANTHER" id="PTHR30287">
    <property type="entry name" value="MEMBRANE COMPONENT OF PREDICTED ABC SUPERFAMILY METABOLITE UPTAKE TRANSPORTER"/>
    <property type="match status" value="1"/>
</dbReference>
<evidence type="ECO:0000256" key="4">
    <source>
        <dbReference type="ARBA" id="ARBA00022989"/>
    </source>
</evidence>
<accession>A0A6N4TLE5</accession>
<dbReference type="PANTHER" id="PTHR30287:SF1">
    <property type="entry name" value="INNER MEMBRANE PROTEIN"/>
    <property type="match status" value="1"/>
</dbReference>
<dbReference type="InterPro" id="IPR025857">
    <property type="entry name" value="MacB_PCD"/>
</dbReference>
<evidence type="ECO:0000256" key="2">
    <source>
        <dbReference type="ARBA" id="ARBA00022475"/>
    </source>
</evidence>
<dbReference type="AlphaFoldDB" id="A0A6N4TLE5"/>
<feature type="transmembrane region" description="Helical" evidence="7">
    <location>
        <begin position="552"/>
        <end position="573"/>
    </location>
</feature>
<feature type="coiled-coil region" evidence="6">
    <location>
        <begin position="446"/>
        <end position="516"/>
    </location>
</feature>
<feature type="transmembrane region" description="Helical" evidence="7">
    <location>
        <begin position="718"/>
        <end position="738"/>
    </location>
</feature>
<feature type="transmembrane region" description="Helical" evidence="7">
    <location>
        <begin position="594"/>
        <end position="624"/>
    </location>
</feature>
<dbReference type="RefSeq" id="WP_240145502.1">
    <property type="nucleotide sequence ID" value="NZ_AP019695.1"/>
</dbReference>
<evidence type="ECO:0000313" key="11">
    <source>
        <dbReference type="Proteomes" id="UP000464754"/>
    </source>
</evidence>
<feature type="domain" description="MacB-like periplasmic core" evidence="9">
    <location>
        <begin position="722"/>
        <end position="920"/>
    </location>
</feature>
<evidence type="ECO:0000259" key="9">
    <source>
        <dbReference type="Pfam" id="PF12704"/>
    </source>
</evidence>
<proteinExistence type="predicted"/>